<keyword evidence="1" id="KW-1133">Transmembrane helix</keyword>
<evidence type="ECO:0000313" key="3">
    <source>
        <dbReference type="EMBL" id="OSY89587.1"/>
    </source>
</evidence>
<keyword evidence="1" id="KW-0472">Membrane</keyword>
<accession>A0A1Y2PIG3</accession>
<keyword evidence="1" id="KW-0812">Transmembrane</keyword>
<dbReference type="SUPFAM" id="SSF56281">
    <property type="entry name" value="Metallo-hydrolase/oxidoreductase"/>
    <property type="match status" value="1"/>
</dbReference>
<evidence type="ECO:0000256" key="1">
    <source>
        <dbReference type="SAM" id="Phobius"/>
    </source>
</evidence>
<comment type="caution">
    <text evidence="3">The sequence shown here is derived from an EMBL/GenBank/DDBJ whole genome shotgun (WGS) entry which is preliminary data.</text>
</comment>
<protein>
    <submittedName>
        <fullName evidence="3">Membrane protein</fullName>
    </submittedName>
</protein>
<feature type="domain" description="Metallo-beta-lactamase" evidence="2">
    <location>
        <begin position="119"/>
        <end position="317"/>
    </location>
</feature>
<proteinExistence type="predicted"/>
<dbReference type="OrthoDB" id="9805728at2"/>
<dbReference type="AlphaFoldDB" id="A0A1Y2PIG3"/>
<dbReference type="GO" id="GO:0008270">
    <property type="term" value="F:zinc ion binding"/>
    <property type="evidence" value="ECO:0007669"/>
    <property type="project" value="InterPro"/>
</dbReference>
<dbReference type="EMBL" id="LAPZ01000001">
    <property type="protein sequence ID" value="OSY89587.1"/>
    <property type="molecule type" value="Genomic_DNA"/>
</dbReference>
<evidence type="ECO:0000259" key="2">
    <source>
        <dbReference type="Pfam" id="PF12706"/>
    </source>
</evidence>
<gene>
    <name evidence="3" type="ORF">WH52_01450</name>
</gene>
<dbReference type="Gene3D" id="3.60.15.10">
    <property type="entry name" value="Ribonuclease Z/Hydroxyacylglutathione hydrolase-like"/>
    <property type="match status" value="1"/>
</dbReference>
<dbReference type="Pfam" id="PF12706">
    <property type="entry name" value="Lactamase_B_2"/>
    <property type="match status" value="1"/>
</dbReference>
<dbReference type="STRING" id="1635173.WH52_01450"/>
<dbReference type="PANTHER" id="PTHR15032:SF4">
    <property type="entry name" value="N-ACYL-PHOSPHATIDYLETHANOLAMINE-HYDROLYZING PHOSPHOLIPASE D"/>
    <property type="match status" value="1"/>
</dbReference>
<dbReference type="PIRSF" id="PIRSF038896">
    <property type="entry name" value="NAPE-PLD"/>
    <property type="match status" value="1"/>
</dbReference>
<dbReference type="GO" id="GO:0070290">
    <property type="term" value="F:N-acylphosphatidylethanolamine-specific phospholipase D activity"/>
    <property type="evidence" value="ECO:0007669"/>
    <property type="project" value="InterPro"/>
</dbReference>
<keyword evidence="4" id="KW-1185">Reference proteome</keyword>
<dbReference type="InParanoid" id="A0A1Y2PIG3"/>
<reference evidence="3 4" key="1">
    <citation type="submission" date="2015-03" db="EMBL/GenBank/DDBJ databases">
        <title>Genome sequence of Tenacibaculum sp. S2-2, isolated from intestinal microbiota of sea cucumber, Apostichopus japonicas.</title>
        <authorList>
            <person name="Shao Z."/>
            <person name="Wang L."/>
            <person name="Li X."/>
        </authorList>
    </citation>
    <scope>NUCLEOTIDE SEQUENCE [LARGE SCALE GENOMIC DNA]</scope>
    <source>
        <strain evidence="3 4">S2-2</strain>
    </source>
</reference>
<dbReference type="PANTHER" id="PTHR15032">
    <property type="entry name" value="N-ACYL-PHOSPHATIDYLETHANOLAMINE-HYDROLYZING PHOSPHOLIPASE D"/>
    <property type="match status" value="1"/>
</dbReference>
<evidence type="ECO:0000313" key="4">
    <source>
        <dbReference type="Proteomes" id="UP000194221"/>
    </source>
</evidence>
<dbReference type="InterPro" id="IPR024884">
    <property type="entry name" value="NAPE-PLD"/>
</dbReference>
<feature type="transmembrane region" description="Helical" evidence="1">
    <location>
        <begin position="6"/>
        <end position="22"/>
    </location>
</feature>
<sequence length="370" mass="42324">MLLTLGIFVGVIIIMGLLFVNLSPQFGGKHTDEAIARFETSQNFKKGKFTNQSFTPTFPGFSDLGKVFKAVTKKVPNTIPSSPIKVEKVSNQEFTKPSNETKFIWFGHSAFLLEIQGKRILIDPMLSDVPAPHPWLGGKRFTDGLPMSVEDLPSIDAVIFSHDHYDHLDYETIQKIKKRVKKYFTPLGLGTHLQAWGIDKDDIVELDWWEETQFEDLKFVATPARHFSGRGLSDSMKTLWASWIIQSETENIYFSGDSGYDTHFKKIGEKYGPFDIAFMECGQYNDDLPDSPIHMYPEQTAQAALDVKAQYTMPIHWASFKLNNHPWKEPVERLIKKAEEFNITLLTPRIGQVFTLNSLDNSSSNWWEKY</sequence>
<dbReference type="InterPro" id="IPR036866">
    <property type="entry name" value="RibonucZ/Hydroxyglut_hydro"/>
</dbReference>
<dbReference type="Proteomes" id="UP000194221">
    <property type="component" value="Unassembled WGS sequence"/>
</dbReference>
<dbReference type="GO" id="GO:0005737">
    <property type="term" value="C:cytoplasm"/>
    <property type="evidence" value="ECO:0007669"/>
    <property type="project" value="TreeGrafter"/>
</dbReference>
<organism evidence="3 4">
    <name type="scientific">Tenacibaculum holothuriorum</name>
    <dbReference type="NCBI Taxonomy" id="1635173"/>
    <lineage>
        <taxon>Bacteria</taxon>
        <taxon>Pseudomonadati</taxon>
        <taxon>Bacteroidota</taxon>
        <taxon>Flavobacteriia</taxon>
        <taxon>Flavobacteriales</taxon>
        <taxon>Flavobacteriaceae</taxon>
        <taxon>Tenacibaculum</taxon>
    </lineage>
</organism>
<name>A0A1Y2PIG3_9FLAO</name>
<dbReference type="InterPro" id="IPR001279">
    <property type="entry name" value="Metallo-B-lactamas"/>
</dbReference>